<dbReference type="Pfam" id="PF14054">
    <property type="entry name" value="DUF4249"/>
    <property type="match status" value="1"/>
</dbReference>
<dbReference type="EMBL" id="JAASQL010000002">
    <property type="protein sequence ID" value="NIJ45507.1"/>
    <property type="molecule type" value="Genomic_DNA"/>
</dbReference>
<comment type="caution">
    <text evidence="1">The sequence shown here is derived from an EMBL/GenBank/DDBJ whole genome shotgun (WGS) entry which is preliminary data.</text>
</comment>
<proteinExistence type="predicted"/>
<keyword evidence="2" id="KW-1185">Reference proteome</keyword>
<dbReference type="InterPro" id="IPR025345">
    <property type="entry name" value="DUF4249"/>
</dbReference>
<evidence type="ECO:0008006" key="3">
    <source>
        <dbReference type="Google" id="ProtNLM"/>
    </source>
</evidence>
<dbReference type="RefSeq" id="WP_167187675.1">
    <property type="nucleotide sequence ID" value="NZ_JAASQL010000002.1"/>
</dbReference>
<gene>
    <name evidence="1" type="ORF">FHR24_001975</name>
</gene>
<protein>
    <recommendedName>
        <fullName evidence="3">DUF4249 domain-containing protein</fullName>
    </recommendedName>
</protein>
<evidence type="ECO:0000313" key="1">
    <source>
        <dbReference type="EMBL" id="NIJ45507.1"/>
    </source>
</evidence>
<sequence>MKKYIYTILIAIISWSCTEEIVLDDILNSTPRLVVEANIDWNKNDDETSKTQTIKLTKSTSYYSQDYPVVTNATITVTNSSDQSMGTFAYDPTLEVYLSTDFNKPVLGETYFIKIEVDGEVYTANDTYTSIVDPNYIRQGLNTDFDPDGIINVDYNIDNEIGVDNYYLFKIEPPTRVTLLPEYSNADDKLISEEPGKNNYDFTYLEEELEPGDLLKITTYGISQRYNDYMNKLLLTAEGSSGPFSTTPATIRGNVLNETDEENRAFGYFSINQFTYLEYTVKAKSEEEVVTEY</sequence>
<evidence type="ECO:0000313" key="2">
    <source>
        <dbReference type="Proteomes" id="UP000745859"/>
    </source>
</evidence>
<name>A0ABX0U9M0_9FLAO</name>
<dbReference type="Proteomes" id="UP000745859">
    <property type="component" value="Unassembled WGS sequence"/>
</dbReference>
<reference evidence="1 2" key="1">
    <citation type="submission" date="2020-03" db="EMBL/GenBank/DDBJ databases">
        <title>Genomic Encyclopedia of Type Strains, Phase IV (KMG-IV): sequencing the most valuable type-strain genomes for metagenomic binning, comparative biology and taxonomic classification.</title>
        <authorList>
            <person name="Goeker M."/>
        </authorList>
    </citation>
    <scope>NUCLEOTIDE SEQUENCE [LARGE SCALE GENOMIC DNA]</scope>
    <source>
        <strain evidence="1 2">DSM 101599</strain>
    </source>
</reference>
<accession>A0ABX0U9M0</accession>
<organism evidence="1 2">
    <name type="scientific">Wenyingzhuangia heitensis</name>
    <dbReference type="NCBI Taxonomy" id="1487859"/>
    <lineage>
        <taxon>Bacteria</taxon>
        <taxon>Pseudomonadati</taxon>
        <taxon>Bacteroidota</taxon>
        <taxon>Flavobacteriia</taxon>
        <taxon>Flavobacteriales</taxon>
        <taxon>Flavobacteriaceae</taxon>
        <taxon>Wenyingzhuangia</taxon>
    </lineage>
</organism>